<name>A0A4U5TSG0_9FLAO</name>
<dbReference type="Proteomes" id="UP000306552">
    <property type="component" value="Unassembled WGS sequence"/>
</dbReference>
<proteinExistence type="predicted"/>
<protein>
    <submittedName>
        <fullName evidence="1">Uncharacterized protein</fullName>
    </submittedName>
</protein>
<sequence length="340" mass="40519">MVEIYFGLTDKHVQNFEIIIQNQKKDNEKAHKILITDKHNFKQKFWDKVIISDAVFLKKGTHVFIDLYYMIKKIKAYKNIINQLKVYKKEKQVRIYLAYVEDVLSNYLFFSFHSNAEILIVEDGVLNYYNHSFKNISPKRFYIKKFLSQLFGIQFLKCQGHSSGIEYDRAVCQYLSFPEMAYWPKKAKQMPVEVFNLKALKNDLFIIGQENLTQIVGLQSYKTIFYEFVDDLKQNMSNFNIQHIYYKPRHKCLDFELKYMQEVFKDFNLKILNNEYLAEEDYFKNIQSAHIASMVSSALLTIYAKAGKDMKPQLRVMYKPVIQNDISRLFEKLEFIKLGQ</sequence>
<dbReference type="RefSeq" id="WP_138930770.1">
    <property type="nucleotide sequence ID" value="NZ_SWMU01000001.1"/>
</dbReference>
<organism evidence="1 2">
    <name type="scientific">Mesohalobacter halotolerans</name>
    <dbReference type="NCBI Taxonomy" id="1883405"/>
    <lineage>
        <taxon>Bacteria</taxon>
        <taxon>Pseudomonadati</taxon>
        <taxon>Bacteroidota</taxon>
        <taxon>Flavobacteriia</taxon>
        <taxon>Flavobacteriales</taxon>
        <taxon>Flavobacteriaceae</taxon>
        <taxon>Mesohalobacter</taxon>
    </lineage>
</organism>
<dbReference type="AlphaFoldDB" id="A0A4U5TSG0"/>
<dbReference type="OrthoDB" id="1197538at2"/>
<accession>A0A4U5TSG0</accession>
<comment type="caution">
    <text evidence="1">The sequence shown here is derived from an EMBL/GenBank/DDBJ whole genome shotgun (WGS) entry which is preliminary data.</text>
</comment>
<evidence type="ECO:0000313" key="1">
    <source>
        <dbReference type="EMBL" id="TKS57066.1"/>
    </source>
</evidence>
<gene>
    <name evidence="1" type="ORF">FCN74_01210</name>
</gene>
<dbReference type="EMBL" id="SWMU01000001">
    <property type="protein sequence ID" value="TKS57066.1"/>
    <property type="molecule type" value="Genomic_DNA"/>
</dbReference>
<reference evidence="1 2" key="1">
    <citation type="submission" date="2019-04" db="EMBL/GenBank/DDBJ databases">
        <title>Psychroflexus halotolerans sp. nov., isolated from a marine solar saltern.</title>
        <authorList>
            <person name="Feng X."/>
        </authorList>
    </citation>
    <scope>NUCLEOTIDE SEQUENCE [LARGE SCALE GENOMIC DNA]</scope>
    <source>
        <strain evidence="1 2">WDS2C27</strain>
    </source>
</reference>
<evidence type="ECO:0000313" key="2">
    <source>
        <dbReference type="Proteomes" id="UP000306552"/>
    </source>
</evidence>
<keyword evidence="2" id="KW-1185">Reference proteome</keyword>